<dbReference type="PANTHER" id="PTHR43464">
    <property type="entry name" value="METHYLTRANSFERASE"/>
    <property type="match status" value="1"/>
</dbReference>
<feature type="domain" description="Methyltransferase" evidence="4">
    <location>
        <begin position="23"/>
        <end position="124"/>
    </location>
</feature>
<dbReference type="InterPro" id="IPR029063">
    <property type="entry name" value="SAM-dependent_MTases_sf"/>
</dbReference>
<name>A0A239J0R8_9SPHN</name>
<evidence type="ECO:0000259" key="4">
    <source>
        <dbReference type="Pfam" id="PF13649"/>
    </source>
</evidence>
<protein>
    <submittedName>
        <fullName evidence="5">Methyltransferase domain-containing protein</fullName>
    </submittedName>
</protein>
<organism evidence="5 6">
    <name type="scientific">Edaphosphingomonas laterariae</name>
    <dbReference type="NCBI Taxonomy" id="861865"/>
    <lineage>
        <taxon>Bacteria</taxon>
        <taxon>Pseudomonadati</taxon>
        <taxon>Pseudomonadota</taxon>
        <taxon>Alphaproteobacteria</taxon>
        <taxon>Sphingomonadales</taxon>
        <taxon>Rhizorhabdaceae</taxon>
        <taxon>Edaphosphingomonas</taxon>
    </lineage>
</organism>
<evidence type="ECO:0000256" key="1">
    <source>
        <dbReference type="ARBA" id="ARBA00022603"/>
    </source>
</evidence>
<evidence type="ECO:0000313" key="5">
    <source>
        <dbReference type="EMBL" id="SNS99501.1"/>
    </source>
</evidence>
<sequence>MPPLSARLQALVAALPLRPGLRVLEIGCGPGAAARDLCRRIGGGTVLAIDRSPRAIAQAIAASGPEIASGQLTFRSIAIEDFALAAGEPPFDLAFAFRVGAFDGRHPERFDVAIGRLRAALAPGAPFFIDGGAPLRAIDLSPKCQAGR</sequence>
<gene>
    <name evidence="5" type="ORF">SAMN06295912_12921</name>
</gene>
<dbReference type="PANTHER" id="PTHR43464:SF19">
    <property type="entry name" value="UBIQUINONE BIOSYNTHESIS O-METHYLTRANSFERASE, MITOCHONDRIAL"/>
    <property type="match status" value="1"/>
</dbReference>
<proteinExistence type="predicted"/>
<evidence type="ECO:0000256" key="3">
    <source>
        <dbReference type="ARBA" id="ARBA00022691"/>
    </source>
</evidence>
<evidence type="ECO:0000256" key="2">
    <source>
        <dbReference type="ARBA" id="ARBA00022679"/>
    </source>
</evidence>
<dbReference type="Pfam" id="PF13649">
    <property type="entry name" value="Methyltransf_25"/>
    <property type="match status" value="1"/>
</dbReference>
<keyword evidence="6" id="KW-1185">Reference proteome</keyword>
<keyword evidence="3" id="KW-0949">S-adenosyl-L-methionine</keyword>
<reference evidence="6" key="1">
    <citation type="submission" date="2017-06" db="EMBL/GenBank/DDBJ databases">
        <authorList>
            <person name="Varghese N."/>
            <person name="Submissions S."/>
        </authorList>
    </citation>
    <scope>NUCLEOTIDE SEQUENCE [LARGE SCALE GENOMIC DNA]</scope>
    <source>
        <strain evidence="6">LNB2</strain>
    </source>
</reference>
<dbReference type="InterPro" id="IPR041698">
    <property type="entry name" value="Methyltransf_25"/>
</dbReference>
<dbReference type="EMBL" id="FZOS01000029">
    <property type="protein sequence ID" value="SNS99501.1"/>
    <property type="molecule type" value="Genomic_DNA"/>
</dbReference>
<keyword evidence="2 5" id="KW-0808">Transferase</keyword>
<evidence type="ECO:0000313" key="6">
    <source>
        <dbReference type="Proteomes" id="UP000198281"/>
    </source>
</evidence>
<accession>A0A239J0R8</accession>
<keyword evidence="1 5" id="KW-0489">Methyltransferase</keyword>
<dbReference type="SUPFAM" id="SSF53335">
    <property type="entry name" value="S-adenosyl-L-methionine-dependent methyltransferases"/>
    <property type="match status" value="1"/>
</dbReference>
<dbReference type="AlphaFoldDB" id="A0A239J0R8"/>
<dbReference type="Gene3D" id="3.40.50.150">
    <property type="entry name" value="Vaccinia Virus protein VP39"/>
    <property type="match status" value="1"/>
</dbReference>
<dbReference type="Proteomes" id="UP000198281">
    <property type="component" value="Unassembled WGS sequence"/>
</dbReference>
<dbReference type="GO" id="GO:0008168">
    <property type="term" value="F:methyltransferase activity"/>
    <property type="evidence" value="ECO:0007669"/>
    <property type="project" value="UniProtKB-KW"/>
</dbReference>
<dbReference type="GO" id="GO:0032259">
    <property type="term" value="P:methylation"/>
    <property type="evidence" value="ECO:0007669"/>
    <property type="project" value="UniProtKB-KW"/>
</dbReference>
<dbReference type="CDD" id="cd02440">
    <property type="entry name" value="AdoMet_MTases"/>
    <property type="match status" value="1"/>
</dbReference>